<evidence type="ECO:0000313" key="5">
    <source>
        <dbReference type="Proteomes" id="UP000013827"/>
    </source>
</evidence>
<feature type="transmembrane region" description="Helical" evidence="2">
    <location>
        <begin position="265"/>
        <end position="287"/>
    </location>
</feature>
<evidence type="ECO:0000256" key="1">
    <source>
        <dbReference type="SAM" id="MobiDB-lite"/>
    </source>
</evidence>
<dbReference type="EnsemblProtists" id="EOD39722">
    <property type="protein sequence ID" value="EOD39722"/>
    <property type="gene ID" value="EMIHUDRAFT_200323"/>
</dbReference>
<protein>
    <recommendedName>
        <fullName evidence="3">Agenet-like domain-containing protein</fullName>
    </recommendedName>
</protein>
<dbReference type="InterPro" id="IPR008395">
    <property type="entry name" value="Agenet-like_dom"/>
</dbReference>
<organism evidence="4 5">
    <name type="scientific">Emiliania huxleyi (strain CCMP1516)</name>
    <dbReference type="NCBI Taxonomy" id="280463"/>
    <lineage>
        <taxon>Eukaryota</taxon>
        <taxon>Haptista</taxon>
        <taxon>Haptophyta</taxon>
        <taxon>Prymnesiophyceae</taxon>
        <taxon>Isochrysidales</taxon>
        <taxon>Noelaerhabdaceae</taxon>
        <taxon>Emiliania</taxon>
    </lineage>
</organism>
<name>A0A0D3KVD7_EMIH1</name>
<proteinExistence type="predicted"/>
<dbReference type="PaxDb" id="2903-EOD39722"/>
<dbReference type="GeneID" id="17284993"/>
<feature type="transmembrane region" description="Helical" evidence="2">
    <location>
        <begin position="294"/>
        <end position="311"/>
    </location>
</feature>
<sequence length="1398" mass="149839">MDIFVGGTPVNETIASLFSCDASPPPADEDSRVSIFSVIYTLIVFVVKLCRAAAFALLSIMYTLVACLVDMLRALVFTLFSLAFDIACTLVSLAFDIACTLVSLAFDITCTLVPCLVDLFRAAAVAFSGKAADDSSYLGIAHCGLASRREYRDTFRPWPGGPHGGRQLIRSLLKHKWLTPLAFVCAIYAPPLLAIVVPTYALVIDLARLVLWLARLGIDLAHLVLWLGMLLLRTTVGIIIAVRFLPLLLASSYCTASFLPRLPAWAVPASLDVAASFAFAYFAGWLLHRRIPKLAMPLLVQVLGVLGGVAAEDGEASAAAGASALATAGWVLGSLHSVLASGSSGASASSSSGASASSSSGASASSGGSVRGGAARHVAKRRERWAAAEAAKVLAACASQDDVVNAIKAGKKGTTVPEAMKQGLPLYHITPTAVDRPGWTLPAFSRDEIPLFERRGRRTFLEPLSPSKAGVDRSRLGSNLDHEDKRVWVAGSLEDALLKVRRREGKKHDLSRASPAYTIVMIFPSHPLYRTFDNALTTACANLGEGGSSLHPILIDDLGAGQPVLGIGLVELSMAGGATARPWMVDAMTDAVEDAVGATGLTGCYFHVSPHTLDGVRERWWHWGRSRAFNKRPNGETYIEADTLSHVDAAARALGSSSLNHDPTFGWWSTSLSRALKHVVSRERNANVSKYTVAIIFPAHVMHETFDNFYSAIYANLGFEGIVTIHPVLIDAPKGAIDGLIVLEVTLPSDVEPTSTATVRRSRPCVGVAWRRGFGSFDAWFGGPGGLLDGLRATLAPESVAALEPSIEAATTTHPLLFHVVPKRWADLNPSDRLEARSLRSPEIEAMLFEGKAPHGNVQRLLWVGKALRGVLLHVMRSGPPPEAWTVVAIDPTHPDFFKSKSAWGGNGRFRTSRSPLRLGSSGLLVFEVTRAAGRGDGGAPRLRVEVMVERLASVDDVNAALEKQRTEASAGSLGLSDDQYARMVERSKDGKGGSTLEQWLLDADFRDALLGLGNLLGGPDMLPEVMCNTLPAHLLEPRFLDAVIELAEEAGGIDTLPKLMCSGLASNLLKPGFADAALDLAERAGGIDTLPQMMCDGLAANLLKPGFADAALDLAERAGGVDQLPGMMCGGLAARLSNTDFTDDLHAILDIAERLDSASAGASRKRKRTDIDASYTLMRLVHRDSPFFDYMSSIRERLEGLGNDEECRECLRGLAGERSKKRETVKQWGLVSSNYLSMHRQSEAAEGGGGAGKRKAAGGASGGGKRAKPQWAVGQLVEVQGDCGYKGSWWPAKIREIAPPPKQSATVVYSYNGTDLDTVAKRRLRPAPEVAPPLAEKDLGVGSELEFFWKDEAWWEITVTGIRCDGAIRVLCCSGANEYKHLIERGDVARLLRRRTA</sequence>
<evidence type="ECO:0000259" key="3">
    <source>
        <dbReference type="Pfam" id="PF05641"/>
    </source>
</evidence>
<feature type="transmembrane region" description="Helical" evidence="2">
    <location>
        <begin position="74"/>
        <end position="95"/>
    </location>
</feature>
<dbReference type="Pfam" id="PF05641">
    <property type="entry name" value="Agenet"/>
    <property type="match status" value="1"/>
</dbReference>
<reference evidence="5" key="1">
    <citation type="journal article" date="2013" name="Nature">
        <title>Pan genome of the phytoplankton Emiliania underpins its global distribution.</title>
        <authorList>
            <person name="Read B.A."/>
            <person name="Kegel J."/>
            <person name="Klute M.J."/>
            <person name="Kuo A."/>
            <person name="Lefebvre S.C."/>
            <person name="Maumus F."/>
            <person name="Mayer C."/>
            <person name="Miller J."/>
            <person name="Monier A."/>
            <person name="Salamov A."/>
            <person name="Young J."/>
            <person name="Aguilar M."/>
            <person name="Claverie J.M."/>
            <person name="Frickenhaus S."/>
            <person name="Gonzalez K."/>
            <person name="Herman E.K."/>
            <person name="Lin Y.C."/>
            <person name="Napier J."/>
            <person name="Ogata H."/>
            <person name="Sarno A.F."/>
            <person name="Shmutz J."/>
            <person name="Schroeder D."/>
            <person name="de Vargas C."/>
            <person name="Verret F."/>
            <person name="von Dassow P."/>
            <person name="Valentin K."/>
            <person name="Van de Peer Y."/>
            <person name="Wheeler G."/>
            <person name="Dacks J.B."/>
            <person name="Delwiche C.F."/>
            <person name="Dyhrman S.T."/>
            <person name="Glockner G."/>
            <person name="John U."/>
            <person name="Richards T."/>
            <person name="Worden A.Z."/>
            <person name="Zhang X."/>
            <person name="Grigoriev I.V."/>
            <person name="Allen A.E."/>
            <person name="Bidle K."/>
            <person name="Borodovsky M."/>
            <person name="Bowler C."/>
            <person name="Brownlee C."/>
            <person name="Cock J.M."/>
            <person name="Elias M."/>
            <person name="Gladyshev V.N."/>
            <person name="Groth M."/>
            <person name="Guda C."/>
            <person name="Hadaegh A."/>
            <person name="Iglesias-Rodriguez M.D."/>
            <person name="Jenkins J."/>
            <person name="Jones B.M."/>
            <person name="Lawson T."/>
            <person name="Leese F."/>
            <person name="Lindquist E."/>
            <person name="Lobanov A."/>
            <person name="Lomsadze A."/>
            <person name="Malik S.B."/>
            <person name="Marsh M.E."/>
            <person name="Mackinder L."/>
            <person name="Mock T."/>
            <person name="Mueller-Roeber B."/>
            <person name="Pagarete A."/>
            <person name="Parker M."/>
            <person name="Probert I."/>
            <person name="Quesneville H."/>
            <person name="Raines C."/>
            <person name="Rensing S.A."/>
            <person name="Riano-Pachon D.M."/>
            <person name="Richier S."/>
            <person name="Rokitta S."/>
            <person name="Shiraiwa Y."/>
            <person name="Soanes D.M."/>
            <person name="van der Giezen M."/>
            <person name="Wahlund T.M."/>
            <person name="Williams B."/>
            <person name="Wilson W."/>
            <person name="Wolfe G."/>
            <person name="Wurch L.L."/>
        </authorList>
    </citation>
    <scope>NUCLEOTIDE SEQUENCE</scope>
</reference>
<keyword evidence="2" id="KW-1133">Transmembrane helix</keyword>
<dbReference type="HOGENOM" id="CLU_254521_0_0_1"/>
<keyword evidence="5" id="KW-1185">Reference proteome</keyword>
<feature type="region of interest" description="Disordered" evidence="1">
    <location>
        <begin position="350"/>
        <end position="375"/>
    </location>
</feature>
<feature type="transmembrane region" description="Helical" evidence="2">
    <location>
        <begin position="38"/>
        <end position="62"/>
    </location>
</feature>
<feature type="domain" description="Agenet-like" evidence="3">
    <location>
        <begin position="1275"/>
        <end position="1330"/>
    </location>
</feature>
<dbReference type="RefSeq" id="XP_005792151.1">
    <property type="nucleotide sequence ID" value="XM_005792094.1"/>
</dbReference>
<keyword evidence="2" id="KW-0472">Membrane</keyword>
<feature type="transmembrane region" description="Helical" evidence="2">
    <location>
        <begin position="177"/>
        <end position="203"/>
    </location>
</feature>
<accession>A0A0D3KVD7</accession>
<feature type="region of interest" description="Disordered" evidence="1">
    <location>
        <begin position="1242"/>
        <end position="1268"/>
    </location>
</feature>
<dbReference type="KEGG" id="ehx:EMIHUDRAFT_200323"/>
<reference evidence="4" key="2">
    <citation type="submission" date="2024-10" db="UniProtKB">
        <authorList>
            <consortium name="EnsemblProtists"/>
        </authorList>
    </citation>
    <scope>IDENTIFICATION</scope>
</reference>
<dbReference type="Proteomes" id="UP000013827">
    <property type="component" value="Unassembled WGS sequence"/>
</dbReference>
<evidence type="ECO:0000313" key="4">
    <source>
        <dbReference type="EnsemblProtists" id="EOD39722"/>
    </source>
</evidence>
<keyword evidence="2" id="KW-0812">Transmembrane</keyword>
<evidence type="ECO:0000256" key="2">
    <source>
        <dbReference type="SAM" id="Phobius"/>
    </source>
</evidence>